<name>A0ABS4FUN7_9BACL</name>
<dbReference type="PANTHER" id="PTHR21666">
    <property type="entry name" value="PEPTIDASE-RELATED"/>
    <property type="match status" value="1"/>
</dbReference>
<keyword evidence="1" id="KW-0732">Signal</keyword>
<dbReference type="PROSITE" id="PS51782">
    <property type="entry name" value="LYSM"/>
    <property type="match status" value="1"/>
</dbReference>
<dbReference type="InterPro" id="IPR011055">
    <property type="entry name" value="Dup_hybrid_motif"/>
</dbReference>
<dbReference type="CDD" id="cd00118">
    <property type="entry name" value="LysM"/>
    <property type="match status" value="1"/>
</dbReference>
<evidence type="ECO:0000259" key="4">
    <source>
        <dbReference type="PROSITE" id="PS51782"/>
    </source>
</evidence>
<organism evidence="5 6">
    <name type="scientific">Paenibacillus turicensis</name>
    <dbReference type="NCBI Taxonomy" id="160487"/>
    <lineage>
        <taxon>Bacteria</taxon>
        <taxon>Bacillati</taxon>
        <taxon>Bacillota</taxon>
        <taxon>Bacilli</taxon>
        <taxon>Bacillales</taxon>
        <taxon>Paenibacillaceae</taxon>
        <taxon>Paenibacillus</taxon>
    </lineage>
</organism>
<dbReference type="InterPro" id="IPR036779">
    <property type="entry name" value="LysM_dom_sf"/>
</dbReference>
<dbReference type="Gene3D" id="2.20.230.10">
    <property type="entry name" value="Resuscitation-promoting factor rpfb"/>
    <property type="match status" value="1"/>
</dbReference>
<dbReference type="InterPro" id="IPR050570">
    <property type="entry name" value="Cell_wall_metabolism_enzyme"/>
</dbReference>
<dbReference type="Pfam" id="PF07501">
    <property type="entry name" value="G5"/>
    <property type="match status" value="1"/>
</dbReference>
<gene>
    <name evidence="5" type="ORF">J2Z32_002941</name>
</gene>
<dbReference type="InterPro" id="IPR011098">
    <property type="entry name" value="G5_dom"/>
</dbReference>
<dbReference type="InterPro" id="IPR016047">
    <property type="entry name" value="M23ase_b-sheet_dom"/>
</dbReference>
<evidence type="ECO:0000313" key="5">
    <source>
        <dbReference type="EMBL" id="MBP1906292.1"/>
    </source>
</evidence>
<feature type="domain" description="LysM" evidence="4">
    <location>
        <begin position="227"/>
        <end position="271"/>
    </location>
</feature>
<keyword evidence="6" id="KW-1185">Reference proteome</keyword>
<protein>
    <submittedName>
        <fullName evidence="5">Murein DD-endopeptidase MepM/ murein hydrolase activator NlpD</fullName>
    </submittedName>
</protein>
<proteinExistence type="predicted"/>
<dbReference type="Pfam" id="PF01551">
    <property type="entry name" value="Peptidase_M23"/>
    <property type="match status" value="1"/>
</dbReference>
<evidence type="ECO:0000256" key="2">
    <source>
        <dbReference type="SAM" id="Phobius"/>
    </source>
</evidence>
<reference evidence="5 6" key="1">
    <citation type="submission" date="2021-03" db="EMBL/GenBank/DDBJ databases">
        <title>Genomic Encyclopedia of Type Strains, Phase IV (KMG-IV): sequencing the most valuable type-strain genomes for metagenomic binning, comparative biology and taxonomic classification.</title>
        <authorList>
            <person name="Goeker M."/>
        </authorList>
    </citation>
    <scope>NUCLEOTIDE SEQUENCE [LARGE SCALE GENOMIC DNA]</scope>
    <source>
        <strain evidence="5 6">DSM 14349</strain>
    </source>
</reference>
<dbReference type="EMBL" id="JAGGKG010000014">
    <property type="protein sequence ID" value="MBP1906292.1"/>
    <property type="molecule type" value="Genomic_DNA"/>
</dbReference>
<keyword evidence="2" id="KW-0472">Membrane</keyword>
<evidence type="ECO:0000313" key="6">
    <source>
        <dbReference type="Proteomes" id="UP001519272"/>
    </source>
</evidence>
<dbReference type="Gene3D" id="2.70.70.10">
    <property type="entry name" value="Glucose Permease (Domain IIA)"/>
    <property type="match status" value="1"/>
</dbReference>
<sequence length="483" mass="52698">MKGFMAWVQFSKARMITMCVIAAIVITGSGILTYSLYRSSHTVSYFVVQVDGKEIGTLDNEQQLQDLMERKKAQFKTKYPNANIEIKDAGIVLTAAKAFKAVTNAEETLQKLDQRLEVESTGVKLIVDGKVLGILPSEADVSKVLEQLKDQYTPETMAIEALSAKTTTSEAKADANKKATKASSEVKVESVEFGEKIDQSKAVVSPDKIVDADTMLAQIQQGMEAVIQYEVREGDTISSIAKRFSISQKDIFKSNPDVKERSMQIGTILNIKATKAPLTVRTVEKLSEEIITAPQVITRKSENMKAGTSKVIDEGSSGLKVMHYRITKDNGEVVAEEWLGQNVITPSKPKIVMQGTKIMGQGTGDFAWPVSSASITSSYGKRWGRMHQGTDIVSSNRTIMAADEGIVSFAGTKSGYGNVIIINHQNGYETLYGHLSKIDVKEGQVVEKGGAIGVMGNTGRSTGTHLHFEIHNNGTVENPMKYL</sequence>
<feature type="transmembrane region" description="Helical" evidence="2">
    <location>
        <begin position="15"/>
        <end position="37"/>
    </location>
</feature>
<dbReference type="SMART" id="SM01208">
    <property type="entry name" value="G5"/>
    <property type="match status" value="1"/>
</dbReference>
<dbReference type="SUPFAM" id="SSF51261">
    <property type="entry name" value="Duplicated hybrid motif"/>
    <property type="match status" value="1"/>
</dbReference>
<keyword evidence="2" id="KW-0812">Transmembrane</keyword>
<feature type="domain" description="G5" evidence="3">
    <location>
        <begin position="277"/>
        <end position="358"/>
    </location>
</feature>
<dbReference type="PROSITE" id="PS51109">
    <property type="entry name" value="G5"/>
    <property type="match status" value="1"/>
</dbReference>
<dbReference type="InterPro" id="IPR018392">
    <property type="entry name" value="LysM"/>
</dbReference>
<dbReference type="Proteomes" id="UP001519272">
    <property type="component" value="Unassembled WGS sequence"/>
</dbReference>
<evidence type="ECO:0000256" key="1">
    <source>
        <dbReference type="ARBA" id="ARBA00022729"/>
    </source>
</evidence>
<comment type="caution">
    <text evidence="5">The sequence shown here is derived from an EMBL/GenBank/DDBJ whole genome shotgun (WGS) entry which is preliminary data.</text>
</comment>
<dbReference type="Gene3D" id="3.10.350.10">
    <property type="entry name" value="LysM domain"/>
    <property type="match status" value="1"/>
</dbReference>
<evidence type="ECO:0000259" key="3">
    <source>
        <dbReference type="PROSITE" id="PS51109"/>
    </source>
</evidence>
<dbReference type="RefSeq" id="WP_210089889.1">
    <property type="nucleotide sequence ID" value="NZ_JAGGKG010000014.1"/>
</dbReference>
<dbReference type="SUPFAM" id="SSF54106">
    <property type="entry name" value="LysM domain"/>
    <property type="match status" value="1"/>
</dbReference>
<keyword evidence="5" id="KW-0378">Hydrolase</keyword>
<dbReference type="SMART" id="SM00257">
    <property type="entry name" value="LysM"/>
    <property type="match status" value="1"/>
</dbReference>
<dbReference type="Pfam" id="PF01476">
    <property type="entry name" value="LysM"/>
    <property type="match status" value="1"/>
</dbReference>
<accession>A0ABS4FUN7</accession>
<dbReference type="CDD" id="cd12797">
    <property type="entry name" value="M23_peptidase"/>
    <property type="match status" value="1"/>
</dbReference>
<keyword evidence="2" id="KW-1133">Transmembrane helix</keyword>
<dbReference type="GO" id="GO:0016787">
    <property type="term" value="F:hydrolase activity"/>
    <property type="evidence" value="ECO:0007669"/>
    <property type="project" value="UniProtKB-KW"/>
</dbReference>
<dbReference type="PANTHER" id="PTHR21666:SF270">
    <property type="entry name" value="MUREIN HYDROLASE ACTIVATOR ENVC"/>
    <property type="match status" value="1"/>
</dbReference>